<sequence>MAAETRAPGASEKPGAARASQPGGFLSLIRGIAWMIFFTACCLTINFTQVLGTPLYLISKDWYYAYMAMTKRSLGLTLAFMTQIWSPNTVRISGDASVAGEIEPTEDGGVRFNFPERTILFANHQIDTDWLYLWWIAYANRPSMHGHIYIILKETLKWLPFLGWGMQFFSFIFLARKMATDRDRLAYRLNKLKREHVDPRGNKYMEPMWLLLFPEGTNASSNTRKRSVAYANKMGLKDPDHMLLPRSTGIYFCLKELEGTVEYIYDATVAYEGIPRGKYGEDFFTLHKTFVNGRGPKSINFYWRRFRVADLPLDDQEKFDVWLREQWYIKDALMDDYLTTGRFPPMEGKLDYVETIVRTRQPWEILQVFTVVGICSLIWHNLTKAWLTAGRLVGKQ</sequence>
<gene>
    <name evidence="7" type="ORF">B0I35DRAFT_453244</name>
</gene>
<accession>A0A8K0SIZ7</accession>
<dbReference type="OrthoDB" id="189226at2759"/>
<protein>
    <submittedName>
        <fullName evidence="7">Acyltransferase-domain-containing protein</fullName>
    </submittedName>
</protein>
<dbReference type="AlphaFoldDB" id="A0A8K0SIZ7"/>
<keyword evidence="8" id="KW-1185">Reference proteome</keyword>
<dbReference type="PANTHER" id="PTHR10983:SF16">
    <property type="entry name" value="LYSOCARDIOLIPIN ACYLTRANSFERASE 1"/>
    <property type="match status" value="1"/>
</dbReference>
<evidence type="ECO:0000313" key="7">
    <source>
        <dbReference type="EMBL" id="KAH7309514.1"/>
    </source>
</evidence>
<dbReference type="InterPro" id="IPR002123">
    <property type="entry name" value="Plipid/glycerol_acylTrfase"/>
</dbReference>
<dbReference type="CDD" id="cd07990">
    <property type="entry name" value="LPLAT_LCLAT1-like"/>
    <property type="match status" value="1"/>
</dbReference>
<keyword evidence="2" id="KW-0808">Transferase</keyword>
<dbReference type="PANTHER" id="PTHR10983">
    <property type="entry name" value="1-ACYLGLYCEROL-3-PHOSPHATE ACYLTRANSFERASE-RELATED"/>
    <property type="match status" value="1"/>
</dbReference>
<dbReference type="Proteomes" id="UP000813444">
    <property type="component" value="Unassembled WGS sequence"/>
</dbReference>
<dbReference type="GO" id="GO:0016746">
    <property type="term" value="F:acyltransferase activity"/>
    <property type="evidence" value="ECO:0007669"/>
    <property type="project" value="UniProtKB-KW"/>
</dbReference>
<dbReference type="Pfam" id="PF01553">
    <property type="entry name" value="Acyltransferase"/>
    <property type="match status" value="1"/>
</dbReference>
<dbReference type="Pfam" id="PF16076">
    <property type="entry name" value="Acyltransf_C"/>
    <property type="match status" value="1"/>
</dbReference>
<evidence type="ECO:0000256" key="3">
    <source>
        <dbReference type="ARBA" id="ARBA00023315"/>
    </source>
</evidence>
<keyword evidence="5" id="KW-0472">Membrane</keyword>
<feature type="transmembrane region" description="Helical" evidence="5">
    <location>
        <begin position="32"/>
        <end position="51"/>
    </location>
</feature>
<reference evidence="7" key="1">
    <citation type="journal article" date="2021" name="Nat. Commun.">
        <title>Genetic determinants of endophytism in the Arabidopsis root mycobiome.</title>
        <authorList>
            <person name="Mesny F."/>
            <person name="Miyauchi S."/>
            <person name="Thiergart T."/>
            <person name="Pickel B."/>
            <person name="Atanasova L."/>
            <person name="Karlsson M."/>
            <person name="Huettel B."/>
            <person name="Barry K.W."/>
            <person name="Haridas S."/>
            <person name="Chen C."/>
            <person name="Bauer D."/>
            <person name="Andreopoulos W."/>
            <person name="Pangilinan J."/>
            <person name="LaButti K."/>
            <person name="Riley R."/>
            <person name="Lipzen A."/>
            <person name="Clum A."/>
            <person name="Drula E."/>
            <person name="Henrissat B."/>
            <person name="Kohler A."/>
            <person name="Grigoriev I.V."/>
            <person name="Martin F.M."/>
            <person name="Hacquard S."/>
        </authorList>
    </citation>
    <scope>NUCLEOTIDE SEQUENCE</scope>
    <source>
        <strain evidence="7">MPI-CAGE-CH-0235</strain>
    </source>
</reference>
<comment type="caution">
    <text evidence="7">The sequence shown here is derived from an EMBL/GenBank/DDBJ whole genome shotgun (WGS) entry which is preliminary data.</text>
</comment>
<evidence type="ECO:0000259" key="6">
    <source>
        <dbReference type="SMART" id="SM00563"/>
    </source>
</evidence>
<evidence type="ECO:0000256" key="5">
    <source>
        <dbReference type="SAM" id="Phobius"/>
    </source>
</evidence>
<evidence type="ECO:0000256" key="4">
    <source>
        <dbReference type="SAM" id="MobiDB-lite"/>
    </source>
</evidence>
<dbReference type="InterPro" id="IPR032098">
    <property type="entry name" value="Acyltransf_C"/>
</dbReference>
<feature type="region of interest" description="Disordered" evidence="4">
    <location>
        <begin position="1"/>
        <end position="20"/>
    </location>
</feature>
<keyword evidence="3 7" id="KW-0012">Acyltransferase</keyword>
<dbReference type="GO" id="GO:0005783">
    <property type="term" value="C:endoplasmic reticulum"/>
    <property type="evidence" value="ECO:0007669"/>
    <property type="project" value="TreeGrafter"/>
</dbReference>
<name>A0A8K0SIZ7_9HYPO</name>
<dbReference type="GO" id="GO:0036149">
    <property type="term" value="P:phosphatidylinositol acyl-chain remodeling"/>
    <property type="evidence" value="ECO:0007669"/>
    <property type="project" value="TreeGrafter"/>
</dbReference>
<evidence type="ECO:0000256" key="2">
    <source>
        <dbReference type="ARBA" id="ARBA00022679"/>
    </source>
</evidence>
<dbReference type="EMBL" id="JAGPNK010000013">
    <property type="protein sequence ID" value="KAH7309514.1"/>
    <property type="molecule type" value="Genomic_DNA"/>
</dbReference>
<evidence type="ECO:0000313" key="8">
    <source>
        <dbReference type="Proteomes" id="UP000813444"/>
    </source>
</evidence>
<keyword evidence="5" id="KW-1133">Transmembrane helix</keyword>
<keyword evidence="5" id="KW-0812">Transmembrane</keyword>
<dbReference type="SUPFAM" id="SSF69593">
    <property type="entry name" value="Glycerol-3-phosphate (1)-acyltransferase"/>
    <property type="match status" value="1"/>
</dbReference>
<feature type="domain" description="Phospholipid/glycerol acyltransferase" evidence="6">
    <location>
        <begin position="118"/>
        <end position="251"/>
    </location>
</feature>
<dbReference type="SMART" id="SM00563">
    <property type="entry name" value="PlsC"/>
    <property type="match status" value="1"/>
</dbReference>
<organism evidence="7 8">
    <name type="scientific">Stachybotrys elegans</name>
    <dbReference type="NCBI Taxonomy" id="80388"/>
    <lineage>
        <taxon>Eukaryota</taxon>
        <taxon>Fungi</taxon>
        <taxon>Dikarya</taxon>
        <taxon>Ascomycota</taxon>
        <taxon>Pezizomycotina</taxon>
        <taxon>Sordariomycetes</taxon>
        <taxon>Hypocreomycetidae</taxon>
        <taxon>Hypocreales</taxon>
        <taxon>Stachybotryaceae</taxon>
        <taxon>Stachybotrys</taxon>
    </lineage>
</organism>
<comment type="similarity">
    <text evidence="1">Belongs to the 1-acyl-sn-glycerol-3-phosphate acyltransferase family.</text>
</comment>
<evidence type="ECO:0000256" key="1">
    <source>
        <dbReference type="ARBA" id="ARBA00008655"/>
    </source>
</evidence>
<proteinExistence type="inferred from homology"/>